<keyword evidence="5 10" id="KW-0963">Cytoplasm</keyword>
<reference evidence="14" key="2">
    <citation type="submission" date="2021-04" db="EMBL/GenBank/DDBJ databases">
        <authorList>
            <person name="Gilroy R."/>
        </authorList>
    </citation>
    <scope>NUCLEOTIDE SEQUENCE</scope>
    <source>
        <strain evidence="14">5032</strain>
    </source>
</reference>
<evidence type="ECO:0000256" key="10">
    <source>
        <dbReference type="HAMAP-Rule" id="MF_00303"/>
    </source>
</evidence>
<dbReference type="PIRSF" id="PIRSF003095">
    <property type="entry name" value="Trigger_factor"/>
    <property type="match status" value="1"/>
</dbReference>
<dbReference type="GO" id="GO:0043022">
    <property type="term" value="F:ribosome binding"/>
    <property type="evidence" value="ECO:0007669"/>
    <property type="project" value="TreeGrafter"/>
</dbReference>
<comment type="catalytic activity">
    <reaction evidence="1 10">
        <text>[protein]-peptidylproline (omega=180) = [protein]-peptidylproline (omega=0)</text>
        <dbReference type="Rhea" id="RHEA:16237"/>
        <dbReference type="Rhea" id="RHEA-COMP:10747"/>
        <dbReference type="Rhea" id="RHEA-COMP:10748"/>
        <dbReference type="ChEBI" id="CHEBI:83833"/>
        <dbReference type="ChEBI" id="CHEBI:83834"/>
        <dbReference type="EC" id="5.2.1.8"/>
    </reaction>
</comment>
<dbReference type="Pfam" id="PF05698">
    <property type="entry name" value="Trigger_C"/>
    <property type="match status" value="1"/>
</dbReference>
<evidence type="ECO:0000259" key="12">
    <source>
        <dbReference type="Pfam" id="PF05697"/>
    </source>
</evidence>
<dbReference type="InterPro" id="IPR037041">
    <property type="entry name" value="Trigger_fac_C_sf"/>
</dbReference>
<dbReference type="GO" id="GO:0051083">
    <property type="term" value="P:'de novo' cotranslational protein folding"/>
    <property type="evidence" value="ECO:0007669"/>
    <property type="project" value="TreeGrafter"/>
</dbReference>
<evidence type="ECO:0000256" key="7">
    <source>
        <dbReference type="ARBA" id="ARBA00023186"/>
    </source>
</evidence>
<evidence type="ECO:0000256" key="5">
    <source>
        <dbReference type="ARBA" id="ARBA00022490"/>
    </source>
</evidence>
<evidence type="ECO:0000256" key="2">
    <source>
        <dbReference type="ARBA" id="ARBA00005464"/>
    </source>
</evidence>
<dbReference type="EMBL" id="DWZD01000038">
    <property type="protein sequence ID" value="HJA79019.1"/>
    <property type="molecule type" value="Genomic_DNA"/>
</dbReference>
<comment type="similarity">
    <text evidence="2 10">Belongs to the FKBP-type PPIase family. Tig subfamily.</text>
</comment>
<dbReference type="InterPro" id="IPR001179">
    <property type="entry name" value="PPIase_FKBP_dom"/>
</dbReference>
<name>A0A9D2KQX9_9BACT</name>
<evidence type="ECO:0000256" key="1">
    <source>
        <dbReference type="ARBA" id="ARBA00000971"/>
    </source>
</evidence>
<protein>
    <recommendedName>
        <fullName evidence="4 10">Trigger factor</fullName>
        <shortName evidence="10">TF</shortName>
        <ecNumber evidence="3 10">5.2.1.8</ecNumber>
    </recommendedName>
    <alternativeName>
        <fullName evidence="9 10">PPIase</fullName>
    </alternativeName>
</protein>
<dbReference type="InterPro" id="IPR008880">
    <property type="entry name" value="Trigger_fac_C"/>
</dbReference>
<comment type="subcellular location">
    <subcellularLocation>
        <location evidence="10">Cytoplasm</location>
    </subcellularLocation>
    <text evidence="10">About half TF is bound to the ribosome near the polypeptide exit tunnel while the other half is free in the cytoplasm.</text>
</comment>
<dbReference type="Pfam" id="PF05697">
    <property type="entry name" value="Trigger_N"/>
    <property type="match status" value="1"/>
</dbReference>
<accession>A0A9D2KQX9</accession>
<evidence type="ECO:0000259" key="13">
    <source>
        <dbReference type="Pfam" id="PF05698"/>
    </source>
</evidence>
<dbReference type="Gene3D" id="3.10.50.40">
    <property type="match status" value="1"/>
</dbReference>
<feature type="domain" description="PPIase FKBP-type" evidence="11">
    <location>
        <begin position="161"/>
        <end position="239"/>
    </location>
</feature>
<dbReference type="InterPro" id="IPR005215">
    <property type="entry name" value="Trig_fac"/>
</dbReference>
<dbReference type="GO" id="GO:0044183">
    <property type="term" value="F:protein folding chaperone"/>
    <property type="evidence" value="ECO:0007669"/>
    <property type="project" value="TreeGrafter"/>
</dbReference>
<dbReference type="Gene3D" id="1.10.3120.10">
    <property type="entry name" value="Trigger factor, C-terminal domain"/>
    <property type="match status" value="1"/>
</dbReference>
<evidence type="ECO:0000256" key="4">
    <source>
        <dbReference type="ARBA" id="ARBA00016902"/>
    </source>
</evidence>
<dbReference type="SUPFAM" id="SSF102735">
    <property type="entry name" value="Trigger factor ribosome-binding domain"/>
    <property type="match status" value="1"/>
</dbReference>
<dbReference type="InterPro" id="IPR036611">
    <property type="entry name" value="Trigger_fac_ribosome-bd_sf"/>
</dbReference>
<proteinExistence type="inferred from homology"/>
<evidence type="ECO:0000256" key="3">
    <source>
        <dbReference type="ARBA" id="ARBA00013194"/>
    </source>
</evidence>
<dbReference type="InterPro" id="IPR027304">
    <property type="entry name" value="Trigger_fact/SurA_dom_sf"/>
</dbReference>
<organism evidence="14 15">
    <name type="scientific">Candidatus Desulfovibrio intestinavium</name>
    <dbReference type="NCBI Taxonomy" id="2838534"/>
    <lineage>
        <taxon>Bacteria</taxon>
        <taxon>Pseudomonadati</taxon>
        <taxon>Thermodesulfobacteriota</taxon>
        <taxon>Desulfovibrionia</taxon>
        <taxon>Desulfovibrionales</taxon>
        <taxon>Desulfovibrionaceae</taxon>
        <taxon>Desulfovibrio</taxon>
    </lineage>
</organism>
<dbReference type="AlphaFoldDB" id="A0A9D2KQX9"/>
<keyword evidence="7 10" id="KW-0143">Chaperone</keyword>
<dbReference type="PANTHER" id="PTHR30560">
    <property type="entry name" value="TRIGGER FACTOR CHAPERONE AND PEPTIDYL-PROLYL CIS/TRANS ISOMERASE"/>
    <property type="match status" value="1"/>
</dbReference>
<dbReference type="SUPFAM" id="SSF109998">
    <property type="entry name" value="Triger factor/SurA peptide-binding domain-like"/>
    <property type="match status" value="1"/>
</dbReference>
<evidence type="ECO:0000256" key="6">
    <source>
        <dbReference type="ARBA" id="ARBA00023110"/>
    </source>
</evidence>
<keyword evidence="8 10" id="KW-0413">Isomerase</keyword>
<sequence>MEYTIEELSPVKRKISITAEAHDVDDAIARSVAYYRKSVQIDGFRKGKVPASVVEKRFHDHIYQEAHQALVNARVGEALAEAKLEPVSGIQFVEDGGALTRGQGLSFSVEFEVLPAFELPAYEGLEVEKEKAVVADEEVDAVIARIRKDRAELVDAGEGPAVDGQVAHISFEAFEDGKPVEDLKTEHFDLPLGEGQALEEFEKLVKSVKAGQSGEGDIAFPENFPAQNLAGKTLKIRVTVHAVKDRKLPEINDDLAKQVGAESMEKLRQSIRDSYAHSRENAARNAAQKKMLDKLLSGLEFPLPESLLDMQIRTLIAETSARLEQQGRKLADLGKSEEELRKDMQKQAEELTRIQVLLLAIARKEGLSVTQAEVDNQLYRICIQTGEDYHKVREAYERTGMIHTMRDRLLADKAMEAAFAKASVKEVEPMKEIAPVRKNAE</sequence>
<keyword evidence="10" id="KW-0132">Cell division</keyword>
<feature type="domain" description="Trigger factor C-terminal" evidence="13">
    <location>
        <begin position="263"/>
        <end position="419"/>
    </location>
</feature>
<dbReference type="GO" id="GO:0003755">
    <property type="term" value="F:peptidyl-prolyl cis-trans isomerase activity"/>
    <property type="evidence" value="ECO:0007669"/>
    <property type="project" value="UniProtKB-UniRule"/>
</dbReference>
<comment type="function">
    <text evidence="10">Involved in protein export. Acts as a chaperone by maintaining the newly synthesized protein in an open conformation. Functions as a peptidyl-prolyl cis-trans isomerase.</text>
</comment>
<comment type="caution">
    <text evidence="14">The sequence shown here is derived from an EMBL/GenBank/DDBJ whole genome shotgun (WGS) entry which is preliminary data.</text>
</comment>
<keyword evidence="6 10" id="KW-0697">Rotamase</keyword>
<dbReference type="Pfam" id="PF00254">
    <property type="entry name" value="FKBP_C"/>
    <property type="match status" value="1"/>
</dbReference>
<dbReference type="EC" id="5.2.1.8" evidence="3 10"/>
<dbReference type="NCBIfam" id="TIGR00115">
    <property type="entry name" value="tig"/>
    <property type="match status" value="1"/>
</dbReference>
<dbReference type="PANTHER" id="PTHR30560:SF3">
    <property type="entry name" value="TRIGGER FACTOR-LIKE PROTEIN TIG, CHLOROPLASTIC"/>
    <property type="match status" value="1"/>
</dbReference>
<dbReference type="GO" id="GO:0005737">
    <property type="term" value="C:cytoplasm"/>
    <property type="evidence" value="ECO:0007669"/>
    <property type="project" value="UniProtKB-SubCell"/>
</dbReference>
<evidence type="ECO:0000256" key="8">
    <source>
        <dbReference type="ARBA" id="ARBA00023235"/>
    </source>
</evidence>
<dbReference type="HAMAP" id="MF_00303">
    <property type="entry name" value="Trigger_factor_Tig"/>
    <property type="match status" value="1"/>
</dbReference>
<gene>
    <name evidence="10 14" type="primary">tig</name>
    <name evidence="14" type="ORF">H9784_05525</name>
</gene>
<dbReference type="Proteomes" id="UP000823821">
    <property type="component" value="Unassembled WGS sequence"/>
</dbReference>
<evidence type="ECO:0000259" key="11">
    <source>
        <dbReference type="Pfam" id="PF00254"/>
    </source>
</evidence>
<dbReference type="GO" id="GO:0051301">
    <property type="term" value="P:cell division"/>
    <property type="evidence" value="ECO:0007669"/>
    <property type="project" value="UniProtKB-KW"/>
</dbReference>
<reference evidence="14" key="1">
    <citation type="journal article" date="2021" name="PeerJ">
        <title>Extensive microbial diversity within the chicken gut microbiome revealed by metagenomics and culture.</title>
        <authorList>
            <person name="Gilroy R."/>
            <person name="Ravi A."/>
            <person name="Getino M."/>
            <person name="Pursley I."/>
            <person name="Horton D.L."/>
            <person name="Alikhan N.F."/>
            <person name="Baker D."/>
            <person name="Gharbi K."/>
            <person name="Hall N."/>
            <person name="Watson M."/>
            <person name="Adriaenssens E.M."/>
            <person name="Foster-Nyarko E."/>
            <person name="Jarju S."/>
            <person name="Secka A."/>
            <person name="Antonio M."/>
            <person name="Oren A."/>
            <person name="Chaudhuri R.R."/>
            <person name="La Ragione R."/>
            <person name="Hildebrand F."/>
            <person name="Pallen M.J."/>
        </authorList>
    </citation>
    <scope>NUCLEOTIDE SEQUENCE</scope>
    <source>
        <strain evidence="14">5032</strain>
    </source>
</reference>
<comment type="domain">
    <text evidence="10">Consists of 3 domains; the N-terminus binds the ribosome, the middle domain has PPIase activity, while the C-terminus has intrinsic chaperone activity on its own.</text>
</comment>
<keyword evidence="10" id="KW-0131">Cell cycle</keyword>
<dbReference type="InterPro" id="IPR008881">
    <property type="entry name" value="Trigger_fac_ribosome-bd_bac"/>
</dbReference>
<dbReference type="InterPro" id="IPR046357">
    <property type="entry name" value="PPIase_dom_sf"/>
</dbReference>
<evidence type="ECO:0000313" key="15">
    <source>
        <dbReference type="Proteomes" id="UP000823821"/>
    </source>
</evidence>
<evidence type="ECO:0000256" key="9">
    <source>
        <dbReference type="ARBA" id="ARBA00029986"/>
    </source>
</evidence>
<dbReference type="Gene3D" id="3.30.70.1050">
    <property type="entry name" value="Trigger factor ribosome-binding domain"/>
    <property type="match status" value="1"/>
</dbReference>
<dbReference type="GO" id="GO:0043335">
    <property type="term" value="P:protein unfolding"/>
    <property type="evidence" value="ECO:0007669"/>
    <property type="project" value="TreeGrafter"/>
</dbReference>
<dbReference type="GO" id="GO:0015031">
    <property type="term" value="P:protein transport"/>
    <property type="evidence" value="ECO:0007669"/>
    <property type="project" value="UniProtKB-UniRule"/>
</dbReference>
<evidence type="ECO:0000313" key="14">
    <source>
        <dbReference type="EMBL" id="HJA79019.1"/>
    </source>
</evidence>
<feature type="domain" description="Trigger factor ribosome-binding bacterial" evidence="12">
    <location>
        <begin position="1"/>
        <end position="145"/>
    </location>
</feature>
<dbReference type="SUPFAM" id="SSF54534">
    <property type="entry name" value="FKBP-like"/>
    <property type="match status" value="1"/>
</dbReference>